<dbReference type="EMBL" id="VSRR010002405">
    <property type="protein sequence ID" value="MPC31289.1"/>
    <property type="molecule type" value="Genomic_DNA"/>
</dbReference>
<sequence>MTNSVDCGHMRNKKRHRTYYTSAPDSNLRSGIYLKYLNKNFQVTVRQHCCRPLAARVQGEIIVDLS</sequence>
<dbReference type="AlphaFoldDB" id="A0A5B7ED73"/>
<evidence type="ECO:0000313" key="2">
    <source>
        <dbReference type="Proteomes" id="UP000324222"/>
    </source>
</evidence>
<comment type="caution">
    <text evidence="1">The sequence shown here is derived from an EMBL/GenBank/DDBJ whole genome shotgun (WGS) entry which is preliminary data.</text>
</comment>
<organism evidence="1 2">
    <name type="scientific">Portunus trituberculatus</name>
    <name type="common">Swimming crab</name>
    <name type="synonym">Neptunus trituberculatus</name>
    <dbReference type="NCBI Taxonomy" id="210409"/>
    <lineage>
        <taxon>Eukaryota</taxon>
        <taxon>Metazoa</taxon>
        <taxon>Ecdysozoa</taxon>
        <taxon>Arthropoda</taxon>
        <taxon>Crustacea</taxon>
        <taxon>Multicrustacea</taxon>
        <taxon>Malacostraca</taxon>
        <taxon>Eumalacostraca</taxon>
        <taxon>Eucarida</taxon>
        <taxon>Decapoda</taxon>
        <taxon>Pleocyemata</taxon>
        <taxon>Brachyura</taxon>
        <taxon>Eubrachyura</taxon>
        <taxon>Portunoidea</taxon>
        <taxon>Portunidae</taxon>
        <taxon>Portuninae</taxon>
        <taxon>Portunus</taxon>
    </lineage>
</organism>
<accession>A0A5B7ED73</accession>
<reference evidence="1 2" key="1">
    <citation type="submission" date="2019-05" db="EMBL/GenBank/DDBJ databases">
        <title>Another draft genome of Portunus trituberculatus and its Hox gene families provides insights of decapod evolution.</title>
        <authorList>
            <person name="Jeong J.-H."/>
            <person name="Song I."/>
            <person name="Kim S."/>
            <person name="Choi T."/>
            <person name="Kim D."/>
            <person name="Ryu S."/>
            <person name="Kim W."/>
        </authorList>
    </citation>
    <scope>NUCLEOTIDE SEQUENCE [LARGE SCALE GENOMIC DNA]</scope>
    <source>
        <tissue evidence="1">Muscle</tissue>
    </source>
</reference>
<dbReference type="Proteomes" id="UP000324222">
    <property type="component" value="Unassembled WGS sequence"/>
</dbReference>
<evidence type="ECO:0000313" key="1">
    <source>
        <dbReference type="EMBL" id="MPC31289.1"/>
    </source>
</evidence>
<keyword evidence="2" id="KW-1185">Reference proteome</keyword>
<protein>
    <submittedName>
        <fullName evidence="1">Uncharacterized protein</fullName>
    </submittedName>
</protein>
<gene>
    <name evidence="1" type="ORF">E2C01_024574</name>
</gene>
<name>A0A5B7ED73_PORTR</name>
<proteinExistence type="predicted"/>